<evidence type="ECO:0000259" key="2">
    <source>
        <dbReference type="Pfam" id="PF23717"/>
    </source>
</evidence>
<dbReference type="Pfam" id="PF23717">
    <property type="entry name" value="DUF7159"/>
    <property type="match status" value="1"/>
</dbReference>
<dbReference type="OrthoDB" id="4764723at2"/>
<feature type="compositionally biased region" description="Low complexity" evidence="1">
    <location>
        <begin position="425"/>
        <end position="442"/>
    </location>
</feature>
<protein>
    <recommendedName>
        <fullName evidence="2">DUF7159 domain-containing protein</fullName>
    </recommendedName>
</protein>
<feature type="compositionally biased region" description="Low complexity" evidence="1">
    <location>
        <begin position="363"/>
        <end position="376"/>
    </location>
</feature>
<sequence length="501" mass="50586">MNVDAVLGVSLTPSTVGLVLVEGSEADGVTVDHNALDIRGLAPARTDDICADVVKAVRKSERLAAEHGLRLTAIGVTWSSGAAAEATVLLKKFEDAGFADVVPVRLPHATDALARRVAGTVGFDTTSVCVLEPDVVQAMTVGGDDPVQTSVSRGIETVAGLTAWLSEIFDTADRRPDALVVVGAAVDLDSVLPKLEQALQVPVFTPAEPGLPLARGAALASARRGRWASDETATSIVWRWPAKQLTPLAILVGGVLAFGVSLALAVGQQLLPGSEPAPHRSTRPVVSTSGDSAAVPPPSLPAVPPPPEAPPALEPVVQDAGPEYAIGQNPTAPSENTAVPAEQLAPVGAEPAPVISELPPEPAEGVPGAPPIEAGQQPPPPDQLPPGETVMPEAPPPPSEPPPPPPPEPPPPPPPEAPPAPAPEVVPEAAPVQQTAAQAPVAEPAPPAAEGAPPAPEEAPPAPEVVPPAPEAVPAAPEAVVPEPEEVPVVPEPQAPPPAAP</sequence>
<dbReference type="AlphaFoldDB" id="A0A1S1K149"/>
<feature type="compositionally biased region" description="Pro residues" evidence="1">
    <location>
        <begin position="443"/>
        <end position="471"/>
    </location>
</feature>
<feature type="domain" description="DUF7159" evidence="2">
    <location>
        <begin position="4"/>
        <end position="228"/>
    </location>
</feature>
<feature type="compositionally biased region" description="Pro residues" evidence="1">
    <location>
        <begin position="490"/>
        <end position="501"/>
    </location>
</feature>
<name>A0A1S1K149_9MYCO</name>
<feature type="compositionally biased region" description="Pro residues" evidence="1">
    <location>
        <begin position="393"/>
        <end position="424"/>
    </location>
</feature>
<feature type="compositionally biased region" description="Low complexity" evidence="1">
    <location>
        <begin position="472"/>
        <end position="482"/>
    </location>
</feature>
<gene>
    <name evidence="3" type="ORF">BKG61_14650</name>
</gene>
<accession>A0A1Q9WBK5</accession>
<evidence type="ECO:0000313" key="3">
    <source>
        <dbReference type="EMBL" id="OHT97790.1"/>
    </source>
</evidence>
<feature type="compositionally biased region" description="Pro residues" evidence="1">
    <location>
        <begin position="295"/>
        <end position="313"/>
    </location>
</feature>
<dbReference type="RefSeq" id="WP_070945327.1">
    <property type="nucleotide sequence ID" value="NZ_MLCL01000039.1"/>
</dbReference>
<dbReference type="InterPro" id="IPR055583">
    <property type="entry name" value="DUF7159"/>
</dbReference>
<feature type="region of interest" description="Disordered" evidence="1">
    <location>
        <begin position="344"/>
        <end position="501"/>
    </location>
</feature>
<dbReference type="PRINTS" id="PR01217">
    <property type="entry name" value="PRICHEXTENSN"/>
</dbReference>
<comment type="caution">
    <text evidence="3">The sequence shown here is derived from an EMBL/GenBank/DDBJ whole genome shotgun (WGS) entry which is preliminary data.</text>
</comment>
<dbReference type="STRING" id="1908205.BKG60_12150"/>
<keyword evidence="4" id="KW-1185">Reference proteome</keyword>
<reference evidence="3 4" key="1">
    <citation type="submission" date="2016-10" db="EMBL/GenBank/DDBJ databases">
        <title>Evaluation of Human, Animal and Environmental Mycobacterium chelonae Isolates by Core Genome Phylogenomic Analysis, Targeted Gene Comparison, and Anti-microbial Susceptibility Patterns: A Tale of Mistaken Identities.</title>
        <authorList>
            <person name="Fogelson S.B."/>
            <person name="Camus A.C."/>
            <person name="Lorenz W."/>
            <person name="Vasireddy R."/>
            <person name="Vasireddy S."/>
            <person name="Smith T."/>
            <person name="Brown-Elliott B.A."/>
            <person name="Wallace R.J.Jr."/>
            <person name="Hasan N.A."/>
            <person name="Reischl U."/>
            <person name="Sanchez S."/>
        </authorList>
    </citation>
    <scope>NUCLEOTIDE SEQUENCE [LARGE SCALE GENOMIC DNA]</scope>
    <source>
        <strain evidence="3 4">24999</strain>
    </source>
</reference>
<accession>A0A1S1K149</accession>
<evidence type="ECO:0000256" key="1">
    <source>
        <dbReference type="SAM" id="MobiDB-lite"/>
    </source>
</evidence>
<proteinExistence type="predicted"/>
<dbReference type="EMBL" id="MLHV01000012">
    <property type="protein sequence ID" value="OHT97790.1"/>
    <property type="molecule type" value="Genomic_DNA"/>
</dbReference>
<organism evidence="3 4">
    <name type="scientific">Mycobacterium syngnathidarum</name>
    <dbReference type="NCBI Taxonomy" id="1908205"/>
    <lineage>
        <taxon>Bacteria</taxon>
        <taxon>Bacillati</taxon>
        <taxon>Actinomycetota</taxon>
        <taxon>Actinomycetes</taxon>
        <taxon>Mycobacteriales</taxon>
        <taxon>Mycobacteriaceae</taxon>
        <taxon>Mycobacterium</taxon>
    </lineage>
</organism>
<evidence type="ECO:0000313" key="4">
    <source>
        <dbReference type="Proteomes" id="UP000179636"/>
    </source>
</evidence>
<dbReference type="Proteomes" id="UP000179636">
    <property type="component" value="Unassembled WGS sequence"/>
</dbReference>
<feature type="region of interest" description="Disordered" evidence="1">
    <location>
        <begin position="272"/>
        <end position="315"/>
    </location>
</feature>